<feature type="domain" description="Pullulanase carbohydrate-binding module 41" evidence="6">
    <location>
        <begin position="44"/>
        <end position="143"/>
    </location>
</feature>
<dbReference type="Pfam" id="PF11852">
    <property type="entry name" value="Pullul_strch_C"/>
    <property type="match status" value="1"/>
</dbReference>
<evidence type="ECO:0000256" key="1">
    <source>
        <dbReference type="ARBA" id="ARBA00008061"/>
    </source>
</evidence>
<accession>A0ABV5HKI9</accession>
<feature type="domain" description="Pullulanase Ins" evidence="9">
    <location>
        <begin position="583"/>
        <end position="657"/>
    </location>
</feature>
<evidence type="ECO:0000259" key="5">
    <source>
        <dbReference type="Pfam" id="PF02922"/>
    </source>
</evidence>
<feature type="domain" description="Pullulanase carbohydrate-binding module 41" evidence="6">
    <location>
        <begin position="156"/>
        <end position="260"/>
    </location>
</feature>
<proteinExistence type="inferred from homology"/>
<protein>
    <submittedName>
        <fullName evidence="10">Pullulanase-type alpha-1,6-glucosidase</fullName>
    </submittedName>
</protein>
<dbReference type="InterPro" id="IPR041111">
    <property type="entry name" value="Pullulanase_Ins"/>
</dbReference>
<evidence type="ECO:0000259" key="8">
    <source>
        <dbReference type="Pfam" id="PF17967"/>
    </source>
</evidence>
<dbReference type="InterPro" id="IPR013783">
    <property type="entry name" value="Ig-like_fold"/>
</dbReference>
<evidence type="ECO:0000259" key="7">
    <source>
        <dbReference type="Pfam" id="PF11852"/>
    </source>
</evidence>
<dbReference type="Gene3D" id="2.60.40.1110">
    <property type="match status" value="2"/>
</dbReference>
<dbReference type="SUPFAM" id="SSF51445">
    <property type="entry name" value="(Trans)glycosidases"/>
    <property type="match status" value="1"/>
</dbReference>
<dbReference type="InterPro" id="IPR040671">
    <property type="entry name" value="Pullulanase_N2"/>
</dbReference>
<feature type="domain" description="Pullulanase N2" evidence="8">
    <location>
        <begin position="276"/>
        <end position="388"/>
    </location>
</feature>
<keyword evidence="4" id="KW-0326">Glycosidase</keyword>
<dbReference type="NCBIfam" id="TIGR02103">
    <property type="entry name" value="pullul_strch"/>
    <property type="match status" value="1"/>
</dbReference>
<dbReference type="Proteomes" id="UP001589645">
    <property type="component" value="Unassembled WGS sequence"/>
</dbReference>
<dbReference type="InterPro" id="IPR013780">
    <property type="entry name" value="Glyco_hydro_b"/>
</dbReference>
<dbReference type="CDD" id="cd10315">
    <property type="entry name" value="CBM41_pullulanase"/>
    <property type="match status" value="2"/>
</dbReference>
<comment type="similarity">
    <text evidence="1">Belongs to the glycosyl hydrolase 13 family.</text>
</comment>
<dbReference type="SUPFAM" id="SSF51011">
    <property type="entry name" value="Glycosyl hydrolase domain"/>
    <property type="match status" value="1"/>
</dbReference>
<evidence type="ECO:0000259" key="6">
    <source>
        <dbReference type="Pfam" id="PF03714"/>
    </source>
</evidence>
<evidence type="ECO:0000256" key="3">
    <source>
        <dbReference type="ARBA" id="ARBA00022801"/>
    </source>
</evidence>
<name>A0ABV5HKI9_9VIBR</name>
<dbReference type="InterPro" id="IPR005323">
    <property type="entry name" value="CBM41_pullulanase"/>
</dbReference>
<dbReference type="InterPro" id="IPR024561">
    <property type="entry name" value="Pullul_strch_C"/>
</dbReference>
<dbReference type="PANTHER" id="PTHR43002">
    <property type="entry name" value="GLYCOGEN DEBRANCHING ENZYME"/>
    <property type="match status" value="1"/>
</dbReference>
<dbReference type="Pfam" id="PF03714">
    <property type="entry name" value="PUD"/>
    <property type="match status" value="2"/>
</dbReference>
<evidence type="ECO:0000313" key="10">
    <source>
        <dbReference type="EMBL" id="MFB9134752.1"/>
    </source>
</evidence>
<feature type="domain" description="Glycoside hydrolase family 13 N-terminal" evidence="5">
    <location>
        <begin position="400"/>
        <end position="485"/>
    </location>
</feature>
<dbReference type="InterPro" id="IPR013784">
    <property type="entry name" value="Carb-bd-like_fold"/>
</dbReference>
<dbReference type="SUPFAM" id="SSF81296">
    <property type="entry name" value="E set domains"/>
    <property type="match status" value="2"/>
</dbReference>
<reference evidence="10 11" key="1">
    <citation type="submission" date="2024-09" db="EMBL/GenBank/DDBJ databases">
        <authorList>
            <person name="Sun Q."/>
            <person name="Mori K."/>
        </authorList>
    </citation>
    <scope>NUCLEOTIDE SEQUENCE [LARGE SCALE GENOMIC DNA]</scope>
    <source>
        <strain evidence="10 11">CECT 8064</strain>
    </source>
</reference>
<dbReference type="Gene3D" id="3.20.20.80">
    <property type="entry name" value="Glycosidases"/>
    <property type="match status" value="1"/>
</dbReference>
<dbReference type="Pfam" id="PF02922">
    <property type="entry name" value="CBM_48"/>
    <property type="match status" value="1"/>
</dbReference>
<dbReference type="SUPFAM" id="SSF49452">
    <property type="entry name" value="Starch-binding domain-like"/>
    <property type="match status" value="2"/>
</dbReference>
<evidence type="ECO:0000259" key="9">
    <source>
        <dbReference type="Pfam" id="PF18494"/>
    </source>
</evidence>
<keyword evidence="11" id="KW-1185">Reference proteome</keyword>
<dbReference type="Gene3D" id="2.60.40.10">
    <property type="entry name" value="Immunoglobulins"/>
    <property type="match status" value="1"/>
</dbReference>
<dbReference type="InterPro" id="IPR014756">
    <property type="entry name" value="Ig_E-set"/>
</dbReference>
<dbReference type="RefSeq" id="WP_390191876.1">
    <property type="nucleotide sequence ID" value="NZ_JBHMEP010000001.1"/>
</dbReference>
<evidence type="ECO:0000256" key="4">
    <source>
        <dbReference type="ARBA" id="ARBA00023295"/>
    </source>
</evidence>
<dbReference type="Gene3D" id="2.60.40.1130">
    <property type="entry name" value="Rab geranylgeranyltransferase alpha-subunit, insert domain"/>
    <property type="match status" value="1"/>
</dbReference>
<comment type="caution">
    <text evidence="10">The sequence shown here is derived from an EMBL/GenBank/DDBJ whole genome shotgun (WGS) entry which is preliminary data.</text>
</comment>
<dbReference type="Gene3D" id="2.60.40.1180">
    <property type="entry name" value="Golgi alpha-mannosidase II"/>
    <property type="match status" value="1"/>
</dbReference>
<dbReference type="Pfam" id="PF18494">
    <property type="entry name" value="Pullulanase_Ins"/>
    <property type="match status" value="1"/>
</dbReference>
<dbReference type="InterPro" id="IPR004193">
    <property type="entry name" value="Glyco_hydro_13_N"/>
</dbReference>
<sequence>MTPLLLLGCNSDTDDNETPQPPTTTASVKVYYKANGDIAARDNGSGAYDGASLYVWNNDNCAAYAGDDPNASDWSTGLTPDGIDSQFGAYWELEYADEATQCINFIPRIDQEKPLGDYDARLDLTQVGDDNSVYTQEGVQAVYPELIATSDIPANTARVYFNTPDGDDAFFTLHIWNNETCDNFAGTDTSWPGIAPTGQSETYGLYWDIPVNGTDNCVNMIATNSSNGDYQTADLKFEFDNTTAIGNIGFVFKGTDKVYYQPLAHKPSNQVELSGASAIFADDNVLLINSKDATSVTLYYSPDAMLAFNPQTKQVENADFSIRSTQQTAANWQTEKPQLSSDFIGFDFDFANSTMSLNDLLKGQLIAVASDASGTILATEVQTASALDALYADVATTLSYGAIINGDDTTSFRLWAPTAQSVNLIPFDSDKNAMTPIAMNFDSASGSWVVENTALAHGDYYRYQVTVYHPATDKLETYQVTDPYSLSLSMNSELSQVVDLSRAELKPANWDNVSAPHSQDNPAKMVIYEAHIRDFSSRDESTDPAARGKYAAFSQTDSVPVEHLKALSTAGVTHLHLLPAFDIATINEDPDQVANIDAPFSKLCELNSDVSSDSDLGNYCSSADTLAEVFASLKTQDSSSNAIIQRLNGYVRDVDGYNWGYDPYHYTVPEGSYASDADSMTRIREFRQMVMSIKQDIGMNVVMDVVYNHTNEAGVADKSVLDRIVPWYYQRLNEISGVVENSTCCSNTAPEHKMFAKLIDDSIATWTRDYKIDAFRWDLMGHHPLTQIQHTLAAAQAENPSVYFYGEGWNFGEVENDRMFVQATQANLGGTGIGSFSDRLRDAVRGGGPFDEGDSIRQNQGFGNGAYVAVNDLNTQSDSVKASALHSADLVRLGMAGNLKAFPMIDSTDTHITGQELDYNGQPAGYAEDAWEIQNYVSKHDNQTLWDNNQYKIGYEQSIETRVRMQAVSLATSLLGQGVPFIHMGSELLRSKSMQRDSYDSGDWYNYVDFTKQTNNWNVGLPREDKDSANWALIENILTQAGENATPQAADIDAMDHYFQELVALRSSSGLFTLGYGSDIIERVQFHNTGSEQTPGLIVMSIDNSAALYDANIDAERDGVLVVINASPQAVEEFSGFDASDYTLHSLQTSASNDSIAYNGAQASVSASGFVNVPAWSVAVFEKRHSLNN</sequence>
<dbReference type="CDD" id="cd02860">
    <property type="entry name" value="E_set_Pullulanase"/>
    <property type="match status" value="1"/>
</dbReference>
<evidence type="ECO:0000256" key="2">
    <source>
        <dbReference type="ARBA" id="ARBA00022729"/>
    </source>
</evidence>
<dbReference type="InterPro" id="IPR017853">
    <property type="entry name" value="GH"/>
</dbReference>
<feature type="domain" description="Alpha-1,6-glucosidases pullulanase-type C-terminal" evidence="7">
    <location>
        <begin position="1013"/>
        <end position="1183"/>
    </location>
</feature>
<dbReference type="Pfam" id="PF17967">
    <property type="entry name" value="Pullulanase_N2"/>
    <property type="match status" value="1"/>
</dbReference>
<evidence type="ECO:0000313" key="11">
    <source>
        <dbReference type="Proteomes" id="UP001589645"/>
    </source>
</evidence>
<organism evidence="10 11">
    <name type="scientific">Vibrio olivae</name>
    <dbReference type="NCBI Taxonomy" id="1243002"/>
    <lineage>
        <taxon>Bacteria</taxon>
        <taxon>Pseudomonadati</taxon>
        <taxon>Pseudomonadota</taxon>
        <taxon>Gammaproteobacteria</taxon>
        <taxon>Vibrionales</taxon>
        <taxon>Vibrionaceae</taxon>
        <taxon>Vibrio</taxon>
    </lineage>
</organism>
<keyword evidence="3" id="KW-0378">Hydrolase</keyword>
<dbReference type="CDD" id="cd11341">
    <property type="entry name" value="AmyAc_Pullulanase_LD-like"/>
    <property type="match status" value="1"/>
</dbReference>
<dbReference type="InterPro" id="IPR011839">
    <property type="entry name" value="Pullul_strch"/>
</dbReference>
<dbReference type="EMBL" id="JBHMEP010000001">
    <property type="protein sequence ID" value="MFB9134752.1"/>
    <property type="molecule type" value="Genomic_DNA"/>
</dbReference>
<gene>
    <name evidence="10" type="primary">pulA</name>
    <name evidence="10" type="ORF">ACFFUV_07145</name>
</gene>
<keyword evidence="2" id="KW-0732">Signal</keyword>